<dbReference type="FunFam" id="1.20.1640.10:FF:000001">
    <property type="entry name" value="Efflux pump membrane transporter"/>
    <property type="match status" value="1"/>
</dbReference>
<keyword evidence="7 9" id="KW-1133">Transmembrane helix</keyword>
<feature type="transmembrane region" description="Helical" evidence="9">
    <location>
        <begin position="394"/>
        <end position="415"/>
    </location>
</feature>
<dbReference type="STRING" id="1470434.AZF00_06775"/>
<feature type="transmembrane region" description="Helical" evidence="9">
    <location>
        <begin position="970"/>
        <end position="993"/>
    </location>
</feature>
<comment type="caution">
    <text evidence="9">Lacks conserved residue(s) required for the propagation of feature annotation.</text>
</comment>
<dbReference type="GO" id="GO:0042910">
    <property type="term" value="F:xenobiotic transmembrane transporter activity"/>
    <property type="evidence" value="ECO:0007669"/>
    <property type="project" value="TreeGrafter"/>
</dbReference>
<evidence type="ECO:0000256" key="6">
    <source>
        <dbReference type="ARBA" id="ARBA00022692"/>
    </source>
</evidence>
<proteinExistence type="inferred from homology"/>
<dbReference type="Gene3D" id="3.30.70.1320">
    <property type="entry name" value="Multidrug efflux transporter AcrB pore domain like"/>
    <property type="match status" value="1"/>
</dbReference>
<keyword evidence="3 9" id="KW-0813">Transport</keyword>
<dbReference type="FunFam" id="3.30.70.1430:FF:000001">
    <property type="entry name" value="Efflux pump membrane transporter"/>
    <property type="match status" value="1"/>
</dbReference>
<dbReference type="RefSeq" id="WP_008247229.1">
    <property type="nucleotide sequence ID" value="NZ_CP014544.1"/>
</dbReference>
<feature type="transmembrane region" description="Helical" evidence="9">
    <location>
        <begin position="342"/>
        <end position="361"/>
    </location>
</feature>
<evidence type="ECO:0000256" key="4">
    <source>
        <dbReference type="ARBA" id="ARBA00022475"/>
    </source>
</evidence>
<feature type="transmembrane region" description="Helical" evidence="9">
    <location>
        <begin position="538"/>
        <end position="555"/>
    </location>
</feature>
<dbReference type="GO" id="GO:0015562">
    <property type="term" value="F:efflux transmembrane transporter activity"/>
    <property type="evidence" value="ECO:0007669"/>
    <property type="project" value="InterPro"/>
</dbReference>
<evidence type="ECO:0000256" key="1">
    <source>
        <dbReference type="ARBA" id="ARBA00004429"/>
    </source>
</evidence>
<dbReference type="PANTHER" id="PTHR32063">
    <property type="match status" value="1"/>
</dbReference>
<feature type="transmembrane region" description="Helical" evidence="9">
    <location>
        <begin position="871"/>
        <end position="889"/>
    </location>
</feature>
<dbReference type="SUPFAM" id="SSF82866">
    <property type="entry name" value="Multidrug efflux transporter AcrB transmembrane domain"/>
    <property type="match status" value="2"/>
</dbReference>
<dbReference type="Gene3D" id="3.30.70.1440">
    <property type="entry name" value="Multidrug efflux transporter AcrB pore domain"/>
    <property type="match status" value="1"/>
</dbReference>
<keyword evidence="6 9" id="KW-0812">Transmembrane</keyword>
<dbReference type="InterPro" id="IPR001036">
    <property type="entry name" value="Acrflvin-R"/>
</dbReference>
<dbReference type="Gene3D" id="3.30.70.1430">
    <property type="entry name" value="Multidrug efflux transporter AcrB pore domain"/>
    <property type="match status" value="2"/>
</dbReference>
<dbReference type="Gene3D" id="3.30.2090.10">
    <property type="entry name" value="Multidrug efflux transporter AcrB TolC docking domain, DN and DC subdomains"/>
    <property type="match status" value="2"/>
</dbReference>
<dbReference type="AlphaFoldDB" id="A0A127M477"/>
<reference evidence="10 11" key="1">
    <citation type="submission" date="2015-12" db="EMBL/GenBank/DDBJ databases">
        <authorList>
            <person name="Shamseldin A."/>
            <person name="Moawad H."/>
            <person name="Abd El-Rahim W.M."/>
            <person name="Sadowsky M.J."/>
        </authorList>
    </citation>
    <scope>NUCLEOTIDE SEQUENCE [LARGE SCALE GENOMIC DNA]</scope>
    <source>
        <strain evidence="10 11">SM2</strain>
    </source>
</reference>
<feature type="transmembrane region" description="Helical" evidence="9">
    <location>
        <begin position="368"/>
        <end position="388"/>
    </location>
</feature>
<dbReference type="PRINTS" id="PR00702">
    <property type="entry name" value="ACRIFLAVINRP"/>
</dbReference>
<feature type="transmembrane region" description="Helical" evidence="9">
    <location>
        <begin position="924"/>
        <end position="949"/>
    </location>
</feature>
<dbReference type="SUPFAM" id="SSF82714">
    <property type="entry name" value="Multidrug efflux transporter AcrB TolC docking domain, DN and DC subdomains"/>
    <property type="match status" value="2"/>
</dbReference>
<dbReference type="NCBIfam" id="NF000282">
    <property type="entry name" value="RND_permease_1"/>
    <property type="match status" value="1"/>
</dbReference>
<organism evidence="10 11">
    <name type="scientific">Zhongshania aliphaticivorans</name>
    <dbReference type="NCBI Taxonomy" id="1470434"/>
    <lineage>
        <taxon>Bacteria</taxon>
        <taxon>Pseudomonadati</taxon>
        <taxon>Pseudomonadota</taxon>
        <taxon>Gammaproteobacteria</taxon>
        <taxon>Cellvibrionales</taxon>
        <taxon>Spongiibacteraceae</taxon>
        <taxon>Zhongshania</taxon>
    </lineage>
</organism>
<dbReference type="EMBL" id="CP014544">
    <property type="protein sequence ID" value="AMO68026.1"/>
    <property type="molecule type" value="Genomic_DNA"/>
</dbReference>
<dbReference type="Proteomes" id="UP000074119">
    <property type="component" value="Chromosome"/>
</dbReference>
<dbReference type="InterPro" id="IPR027463">
    <property type="entry name" value="AcrB_DN_DC_subdom"/>
</dbReference>
<evidence type="ECO:0000256" key="5">
    <source>
        <dbReference type="ARBA" id="ARBA00022519"/>
    </source>
</evidence>
<dbReference type="Pfam" id="PF00873">
    <property type="entry name" value="ACR_tran"/>
    <property type="match status" value="1"/>
</dbReference>
<evidence type="ECO:0000256" key="9">
    <source>
        <dbReference type="RuleBase" id="RU364070"/>
    </source>
</evidence>
<keyword evidence="4" id="KW-1003">Cell membrane</keyword>
<evidence type="ECO:0000256" key="8">
    <source>
        <dbReference type="ARBA" id="ARBA00023136"/>
    </source>
</evidence>
<dbReference type="GO" id="GO:0005886">
    <property type="term" value="C:plasma membrane"/>
    <property type="evidence" value="ECO:0007669"/>
    <property type="project" value="UniProtKB-SubCell"/>
</dbReference>
<evidence type="ECO:0000256" key="2">
    <source>
        <dbReference type="ARBA" id="ARBA00010942"/>
    </source>
</evidence>
<evidence type="ECO:0000256" key="7">
    <source>
        <dbReference type="ARBA" id="ARBA00022989"/>
    </source>
</evidence>
<protein>
    <recommendedName>
        <fullName evidence="9">Efflux pump membrane transporter</fullName>
    </recommendedName>
</protein>
<feature type="transmembrane region" description="Helical" evidence="9">
    <location>
        <begin position="440"/>
        <end position="460"/>
    </location>
</feature>
<keyword evidence="8 9" id="KW-0472">Membrane</keyword>
<dbReference type="GO" id="GO:0009636">
    <property type="term" value="P:response to toxic substance"/>
    <property type="evidence" value="ECO:0007669"/>
    <property type="project" value="UniProtKB-ARBA"/>
</dbReference>
<name>A0A127M477_9GAMM</name>
<dbReference type="NCBIfam" id="TIGR00915">
    <property type="entry name" value="2A0602"/>
    <property type="match status" value="1"/>
</dbReference>
<dbReference type="SUPFAM" id="SSF82693">
    <property type="entry name" value="Multidrug efflux transporter AcrB pore domain, PN1, PN2, PC1 and PC2 subdomains"/>
    <property type="match status" value="3"/>
</dbReference>
<evidence type="ECO:0000313" key="11">
    <source>
        <dbReference type="Proteomes" id="UP000074119"/>
    </source>
</evidence>
<comment type="similarity">
    <text evidence="2 9">Belongs to the resistance-nodulation-cell division (RND) (TC 2.A.6) family.</text>
</comment>
<feature type="transmembrane region" description="Helical" evidence="9">
    <location>
        <begin position="896"/>
        <end position="918"/>
    </location>
</feature>
<gene>
    <name evidence="10" type="ORF">AZF00_06775</name>
</gene>
<dbReference type="Gene3D" id="1.20.1640.10">
    <property type="entry name" value="Multidrug efflux transporter AcrB transmembrane domain"/>
    <property type="match status" value="2"/>
</dbReference>
<dbReference type="PANTHER" id="PTHR32063:SF11">
    <property type="entry name" value="CATION OR DRUG EFFLUX SYSTEM PROTEIN"/>
    <property type="match status" value="1"/>
</dbReference>
<accession>A0A127M477</accession>
<dbReference type="KEGG" id="zal:AZF00_06775"/>
<feature type="transmembrane region" description="Helical" evidence="9">
    <location>
        <begin position="472"/>
        <end position="495"/>
    </location>
</feature>
<feature type="transmembrane region" description="Helical" evidence="9">
    <location>
        <begin position="1005"/>
        <end position="1030"/>
    </location>
</feature>
<evidence type="ECO:0000313" key="10">
    <source>
        <dbReference type="EMBL" id="AMO68026.1"/>
    </source>
</evidence>
<sequence>MSARFFIDRPVLSIVLSLMILLAGATAMGRLPIALYPEFLPPEIVVTASYPGANAETLAETVAAPLEQQINGVDGMLYMSTQASSSGVVSISVVFATGTDPDQAAINVSNRVAVAENRLPEAVKRLGIQVSKRSTSILMIYALTSDNPQYDAIYLSNYALLNIVDELRRLPGIGDARLLGAKDYSMRIWLQPDRLAEFALTPADVARAVSEQNANFAAGKFAAEPMVKEAAFTYTVTTQGRLATVAEFEHIILRSSNSGATLRLGDVARVELGAKDYAFQGAFNGQPAVPVAMYLQPGANALETGAEAQAVLAAVREKLPEGINLDLAFDTTVFVEHSIKEVVATFFEALLLVVLVMFLFLQNVRATIIPLLAIPVSIIGTFAGLYIVGFSINLLTLFGLILAIGIVVDDAIIVIENVERIMEEQHVDANTAVKRAMEEVSGPLIAIVLVLCAVFLPVIFMDGLTGEMYRQFAVSISVSVILSGIVALTLTPALCSMMLKTKDHKPAESGFLGGFNRGFNGLRNGYVSATSLVLNHRVLGLLMFSALMASMWLLFQTVPKGLVPAEDQGYVIMVYKTPPAASLSRTVAVTDPMNQRILKEDEVKGVMTFAGFDILSSAQKTNAGVSFVMLKDWSERPEAAQSSVAVAQRLPRLGDDLLDGVMFAFNPPPIIGLSTTGGFELYVQNRGDSDMAIMAEELNRFIQKANEQPELQGVYSTFDINTPQYRLFLDREKALSLGVPVADVFSTMQATFGSLYVNDFTLFGRSFQVNLQSEEDFRGSPEDLSKVFVRSVSGNLVSLRTLLRVERIVGPDAVSRFNGFPAAKVLGNPAQGYSSGDAIAALDRVAADILGRNFTLGWVGSSYQEKASGGSGGQAFVLAVLMVFLILAAQYERWMVPAAVILAVPFAILGAIAATWMRGLENDIYFQIGLVCLIGLASKNAILIVEFAMQKQRQGMSLADAAVDAIRLRFRPIVMTSLAFTLGCLPLALASGAGAGSRVSLGTGVIGGMLVATFVATVFVPLFYVLFAGLGEKFKRAK</sequence>
<evidence type="ECO:0000256" key="3">
    <source>
        <dbReference type="ARBA" id="ARBA00022448"/>
    </source>
</evidence>
<dbReference type="InterPro" id="IPR004764">
    <property type="entry name" value="MdtF-like"/>
</dbReference>
<keyword evidence="5 9" id="KW-0997">Cell inner membrane</keyword>
<comment type="subcellular location">
    <subcellularLocation>
        <location evidence="1 9">Cell inner membrane</location>
        <topology evidence="1 9">Multi-pass membrane protein</topology>
    </subcellularLocation>
</comment>